<dbReference type="EMBL" id="QGKR01000364">
    <property type="protein sequence ID" value="PWR04763.1"/>
    <property type="molecule type" value="Genomic_DNA"/>
</dbReference>
<dbReference type="SFLD" id="SFLDS00003">
    <property type="entry name" value="Haloacid_Dehalogenase"/>
    <property type="match status" value="1"/>
</dbReference>
<dbReference type="InterPro" id="IPR051540">
    <property type="entry name" value="S-2-haloacid_dehalogenase"/>
</dbReference>
<accession>A0A317CWA1</accession>
<dbReference type="Proteomes" id="UP000245410">
    <property type="component" value="Unassembled WGS sequence"/>
</dbReference>
<keyword evidence="3" id="KW-1185">Reference proteome</keyword>
<dbReference type="Pfam" id="PF00702">
    <property type="entry name" value="Hydrolase"/>
    <property type="match status" value="1"/>
</dbReference>
<protein>
    <submittedName>
        <fullName evidence="2">HAD family hydrolase</fullName>
    </submittedName>
</protein>
<comment type="caution">
    <text evidence="2">The sequence shown here is derived from an EMBL/GenBank/DDBJ whole genome shotgun (WGS) entry which is preliminary data.</text>
</comment>
<dbReference type="AlphaFoldDB" id="A0A317CWA1"/>
<evidence type="ECO:0000313" key="3">
    <source>
        <dbReference type="Proteomes" id="UP000245410"/>
    </source>
</evidence>
<dbReference type="InterPro" id="IPR006439">
    <property type="entry name" value="HAD-SF_hydro_IA"/>
</dbReference>
<sequence>MLKGLLLDFYGTVVEDDDVMMAEIAEQVAARASVPVSGRDVATAWGAEFEAVASGPRFRSMRDSAMSSLASVMVDVGCAGDAAALCAAQFRYWRSPPLRPGTREFLSRVTVPICLVSDVDSDDLKAAMAHHGVAFTAVVTSEAARAYKPDRAMFSRALAALGLEAHEVLHVGDSLAADVGGAHAAGIRAVWVNHRGQNAPRDAPIAYEITDLSALAEIIR</sequence>
<dbReference type="InterPro" id="IPR023214">
    <property type="entry name" value="HAD_sf"/>
</dbReference>
<keyword evidence="1 2" id="KW-0378">Hydrolase</keyword>
<name>A0A317CWA1_9ACTN</name>
<dbReference type="RefSeq" id="WP_109820804.1">
    <property type="nucleotide sequence ID" value="NZ_QGKR01000364.1"/>
</dbReference>
<dbReference type="SUPFAM" id="SSF56784">
    <property type="entry name" value="HAD-like"/>
    <property type="match status" value="1"/>
</dbReference>
<reference evidence="2 3" key="1">
    <citation type="submission" date="2018-05" db="EMBL/GenBank/DDBJ databases">
        <title>Micromonospora atacamensis sp. nov., a novel actinobacteria isolated from high altitude Atacama Desert soil.</title>
        <authorList>
            <person name="Carro L."/>
            <person name="Golinska P."/>
            <person name="Klenk H.-P."/>
            <person name="Goodfellow M."/>
        </authorList>
    </citation>
    <scope>NUCLEOTIDE SEQUENCE [LARGE SCALE GENOMIC DNA]</scope>
    <source>
        <strain evidence="2 3">5R2A7</strain>
    </source>
</reference>
<dbReference type="SFLD" id="SFLDG01129">
    <property type="entry name" value="C1.5:_HAD__Beta-PGM__Phosphata"/>
    <property type="match status" value="1"/>
</dbReference>
<dbReference type="Gene3D" id="3.40.50.1000">
    <property type="entry name" value="HAD superfamily/HAD-like"/>
    <property type="match status" value="1"/>
</dbReference>
<gene>
    <name evidence="2" type="ORF">DKT68_30345</name>
</gene>
<dbReference type="GO" id="GO:0016787">
    <property type="term" value="F:hydrolase activity"/>
    <property type="evidence" value="ECO:0007669"/>
    <property type="project" value="UniProtKB-KW"/>
</dbReference>
<dbReference type="OrthoDB" id="3774052at2"/>
<dbReference type="Gene3D" id="1.10.150.750">
    <property type="match status" value="1"/>
</dbReference>
<dbReference type="NCBIfam" id="TIGR01509">
    <property type="entry name" value="HAD-SF-IA-v3"/>
    <property type="match status" value="1"/>
</dbReference>
<dbReference type="NCBIfam" id="TIGR01549">
    <property type="entry name" value="HAD-SF-IA-v1"/>
    <property type="match status" value="1"/>
</dbReference>
<dbReference type="InterPro" id="IPR036412">
    <property type="entry name" value="HAD-like_sf"/>
</dbReference>
<proteinExistence type="predicted"/>
<evidence type="ECO:0000256" key="1">
    <source>
        <dbReference type="ARBA" id="ARBA00022801"/>
    </source>
</evidence>
<evidence type="ECO:0000313" key="2">
    <source>
        <dbReference type="EMBL" id="PWR04763.1"/>
    </source>
</evidence>
<dbReference type="PANTHER" id="PTHR43316">
    <property type="entry name" value="HYDROLASE, HALOACID DELAHOGENASE-RELATED"/>
    <property type="match status" value="1"/>
</dbReference>
<dbReference type="PRINTS" id="PR00413">
    <property type="entry name" value="HADHALOGNASE"/>
</dbReference>
<organism evidence="2 3">
    <name type="scientific">Micromonospora acroterricola</name>
    <dbReference type="NCBI Taxonomy" id="2202421"/>
    <lineage>
        <taxon>Bacteria</taxon>
        <taxon>Bacillati</taxon>
        <taxon>Actinomycetota</taxon>
        <taxon>Actinomycetes</taxon>
        <taxon>Micromonosporales</taxon>
        <taxon>Micromonosporaceae</taxon>
        <taxon>Micromonospora</taxon>
    </lineage>
</organism>
<dbReference type="PANTHER" id="PTHR43316:SF3">
    <property type="entry name" value="HALOACID DEHALOGENASE, TYPE II (AFU_ORTHOLOGUE AFUA_2G07750)-RELATED"/>
    <property type="match status" value="1"/>
</dbReference>